<evidence type="ECO:0000313" key="2">
    <source>
        <dbReference type="Proteomes" id="UP001596410"/>
    </source>
</evidence>
<dbReference type="RefSeq" id="WP_204709689.1">
    <property type="nucleotide sequence ID" value="NZ_JBHSZV010000032.1"/>
</dbReference>
<accession>A0ABW2EQR3</accession>
<proteinExistence type="predicted"/>
<sequence>MHELATLAQHHSFFTDYVRLIHKHNRLLPLDVSELKASTHEIIDELKQSGASEVKTYAGIFVGMIVCIEQNNELAQGDVTPWQVNQRVQRSFRILRLVNRSYEIAASENYTKGETK</sequence>
<reference evidence="2" key="1">
    <citation type="journal article" date="2019" name="Int. J. Syst. Evol. Microbiol.">
        <title>The Global Catalogue of Microorganisms (GCM) 10K type strain sequencing project: providing services to taxonomists for standard genome sequencing and annotation.</title>
        <authorList>
            <consortium name="The Broad Institute Genomics Platform"/>
            <consortium name="The Broad Institute Genome Sequencing Center for Infectious Disease"/>
            <person name="Wu L."/>
            <person name="Ma J."/>
        </authorList>
    </citation>
    <scope>NUCLEOTIDE SEQUENCE [LARGE SCALE GENOMIC DNA]</scope>
    <source>
        <strain evidence="2">CGMCC 4.1621</strain>
    </source>
</reference>
<comment type="caution">
    <text evidence="1">The sequence shown here is derived from an EMBL/GenBank/DDBJ whole genome shotgun (WGS) entry which is preliminary data.</text>
</comment>
<organism evidence="1 2">
    <name type="scientific">Halobacillus seohaensis</name>
    <dbReference type="NCBI Taxonomy" id="447421"/>
    <lineage>
        <taxon>Bacteria</taxon>
        <taxon>Bacillati</taxon>
        <taxon>Bacillota</taxon>
        <taxon>Bacilli</taxon>
        <taxon>Bacillales</taxon>
        <taxon>Bacillaceae</taxon>
        <taxon>Halobacillus</taxon>
    </lineage>
</organism>
<evidence type="ECO:0000313" key="1">
    <source>
        <dbReference type="EMBL" id="MFC7062749.1"/>
    </source>
</evidence>
<protein>
    <submittedName>
        <fullName evidence="1">Uncharacterized protein</fullName>
    </submittedName>
</protein>
<gene>
    <name evidence="1" type="ORF">ACFQIC_12890</name>
</gene>
<dbReference type="EMBL" id="JBHSZV010000032">
    <property type="protein sequence ID" value="MFC7062749.1"/>
    <property type="molecule type" value="Genomic_DNA"/>
</dbReference>
<keyword evidence="2" id="KW-1185">Reference proteome</keyword>
<dbReference type="Proteomes" id="UP001596410">
    <property type="component" value="Unassembled WGS sequence"/>
</dbReference>
<name>A0ABW2EQR3_9BACI</name>